<dbReference type="InterPro" id="IPR033428">
    <property type="entry name" value="DUF5118"/>
</dbReference>
<evidence type="ECO:0000313" key="6">
    <source>
        <dbReference type="Proteomes" id="UP000471447"/>
    </source>
</evidence>
<proteinExistence type="predicted"/>
<reference evidence="5 6" key="1">
    <citation type="journal article" date="2019" name="Nat. Med.">
        <title>A library of human gut bacterial isolates paired with longitudinal multiomics data enables mechanistic microbiome research.</title>
        <authorList>
            <person name="Poyet M."/>
            <person name="Groussin M."/>
            <person name="Gibbons S.M."/>
            <person name="Avila-Pacheco J."/>
            <person name="Jiang X."/>
            <person name="Kearney S.M."/>
            <person name="Perrotta A.R."/>
            <person name="Berdy B."/>
            <person name="Zhao S."/>
            <person name="Lieberman T.D."/>
            <person name="Swanson P.K."/>
            <person name="Smith M."/>
            <person name="Roesemann S."/>
            <person name="Alexander J.E."/>
            <person name="Rich S.A."/>
            <person name="Livny J."/>
            <person name="Vlamakis H."/>
            <person name="Clish C."/>
            <person name="Bullock K."/>
            <person name="Deik A."/>
            <person name="Scott J."/>
            <person name="Pierce K.A."/>
            <person name="Xavier R.J."/>
            <person name="Alm E.J."/>
        </authorList>
    </citation>
    <scope>NUCLEOTIDE SEQUENCE [LARGE SCALE GENOMIC DNA]</scope>
    <source>
        <strain evidence="5 6">BIOML-A7</strain>
    </source>
</reference>
<keyword evidence="5" id="KW-0645">Protease</keyword>
<dbReference type="InterPro" id="IPR033413">
    <property type="entry name" value="DUF5117"/>
</dbReference>
<feature type="chain" id="PRO_5029841050" evidence="1">
    <location>
        <begin position="25"/>
        <end position="846"/>
    </location>
</feature>
<evidence type="ECO:0000259" key="2">
    <source>
        <dbReference type="Pfam" id="PF16313"/>
    </source>
</evidence>
<keyword evidence="5" id="KW-0482">Metalloprotease</keyword>
<feature type="domain" description="DUF5117" evidence="3">
    <location>
        <begin position="102"/>
        <end position="296"/>
    </location>
</feature>
<dbReference type="Pfam" id="PF17148">
    <property type="entry name" value="DUF5117"/>
    <property type="match status" value="1"/>
</dbReference>
<feature type="domain" description="EcxA zinc-binding" evidence="2">
    <location>
        <begin position="429"/>
        <end position="727"/>
    </location>
</feature>
<evidence type="ECO:0000256" key="1">
    <source>
        <dbReference type="SAM" id="SignalP"/>
    </source>
</evidence>
<dbReference type="InterPro" id="IPR032534">
    <property type="entry name" value="EcxA_zinc-bd"/>
</dbReference>
<dbReference type="Pfam" id="PF16313">
    <property type="entry name" value="DUF4953"/>
    <property type="match status" value="1"/>
</dbReference>
<evidence type="ECO:0000313" key="5">
    <source>
        <dbReference type="EMBL" id="KAB6428259.1"/>
    </source>
</evidence>
<organism evidence="5 6">
    <name type="scientific">Bacteroides xylanisolvens</name>
    <dbReference type="NCBI Taxonomy" id="371601"/>
    <lineage>
        <taxon>Bacteria</taxon>
        <taxon>Pseudomonadati</taxon>
        <taxon>Bacteroidota</taxon>
        <taxon>Bacteroidia</taxon>
        <taxon>Bacteroidales</taxon>
        <taxon>Bacteroidaceae</taxon>
        <taxon>Bacteroides</taxon>
    </lineage>
</organism>
<dbReference type="SUPFAM" id="SSF55486">
    <property type="entry name" value="Metalloproteases ('zincins'), catalytic domain"/>
    <property type="match status" value="1"/>
</dbReference>
<name>A0A7J5QY47_9BACE</name>
<dbReference type="Pfam" id="PF17162">
    <property type="entry name" value="DUF5118"/>
    <property type="match status" value="1"/>
</dbReference>
<feature type="domain" description="DUF5118" evidence="4">
    <location>
        <begin position="38"/>
        <end position="84"/>
    </location>
</feature>
<dbReference type="PANTHER" id="PTHR38478">
    <property type="entry name" value="PEPTIDASE M1A AND M12B"/>
    <property type="match status" value="1"/>
</dbReference>
<keyword evidence="5" id="KW-0378">Hydrolase</keyword>
<feature type="signal peptide" evidence="1">
    <location>
        <begin position="1"/>
        <end position="24"/>
    </location>
</feature>
<evidence type="ECO:0000259" key="4">
    <source>
        <dbReference type="Pfam" id="PF17162"/>
    </source>
</evidence>
<accession>A0A7J5QY47</accession>
<protein>
    <submittedName>
        <fullName evidence="5">Zinc-dependent metalloprotease</fullName>
    </submittedName>
</protein>
<keyword evidence="1" id="KW-0732">Signal</keyword>
<gene>
    <name evidence="5" type="ORF">GAZ26_01690</name>
</gene>
<dbReference type="RefSeq" id="WP_151940537.1">
    <property type="nucleotide sequence ID" value="NZ_WDCG01000001.1"/>
</dbReference>
<dbReference type="Proteomes" id="UP000471447">
    <property type="component" value="Unassembled WGS sequence"/>
</dbReference>
<dbReference type="InterPro" id="IPR034032">
    <property type="entry name" value="Zn_MMP-like_bac"/>
</dbReference>
<dbReference type="GO" id="GO:0006508">
    <property type="term" value="P:proteolysis"/>
    <property type="evidence" value="ECO:0007669"/>
    <property type="project" value="UniProtKB-KW"/>
</dbReference>
<comment type="caution">
    <text evidence="5">The sequence shown here is derived from an EMBL/GenBank/DDBJ whole genome shotgun (WGS) entry which is preliminary data.</text>
</comment>
<dbReference type="CDD" id="cd04276">
    <property type="entry name" value="ZnMc_MMP_like_2"/>
    <property type="match status" value="1"/>
</dbReference>
<dbReference type="AlphaFoldDB" id="A0A7J5QY47"/>
<evidence type="ECO:0000259" key="3">
    <source>
        <dbReference type="Pfam" id="PF17148"/>
    </source>
</evidence>
<dbReference type="EMBL" id="WDCG01000001">
    <property type="protein sequence ID" value="KAB6428259.1"/>
    <property type="molecule type" value="Genomic_DNA"/>
</dbReference>
<sequence length="846" mass="96635">MNRKIIYFSLLSLLLLFTVQDACARKKKEKSAKTEIKGYENHLKDCVASDSTGLMIMHRTKDKVLVEFPVRLLEKEMLLASSIINISDNGEGVVGQFTSPEVMFRFVRNGKKLEARMMTNQPLMREETGKEGVASSLLKSASGGVYKSFKIEAFAKDSSSVLVNLAPLFLEHSDYSNPFSSYAPNSMYGMVTRKFRCDTSRSFLKDIHSYPDNISVTCVLGYDVDYTAFGTITMQRNVPVTVTAARMLVLLPETPMDIRYANQKVNTAFLVRKQYVDEMSPLKSTHLVKRWRLEPSDKAAFKRGEKVEPKKPIVFYIDTLMPDSWKPYIKEGVEEWNKSFEKIGYLNAVQAKEWPKGTDFSSSNIRHSSICYAPDWMYMAQTSMHTDPRTGEILNASVYIHHNFLSLLYSGRCTQTMASDPTARTLTLSEKQMGELLKVGIAQQVGRCLGLTDNMGASYHYPVDSLRSAEFTRQHGLTASVMDNIMCNYIAQPEDVEKGAVLVQPGIGPYDYFPIRYLYAPVVADKPEKELVTLNKWVEDAYTAHEYHYGPRQEFYALYDPTALYWDLGDDPFKAADYQIQNLKISIANFMKWYAKEDYDISRRAELYASLIKLFTNRAMELSFWIGGLYLDEGKEGISFPVSKEMQQKALNYLVKMSMDLDWLTNAEVKSSLELQDLIVDKTRKYIFQLLFDRIRYVALCSEKSGGEYSVKNYMDDIHSIVWKGVLQNRVLTNTEMLYQNAFIDYLVKNISKNMGGGTAKNAGRQQALRGDSFKMDIFNEANSFVMGWQAQDIVPVNSHQDASVYWDMLLKIRNLLSSRISSASPDMKEYYGFLIYKINQILDDN</sequence>
<dbReference type="GO" id="GO:0008237">
    <property type="term" value="F:metallopeptidase activity"/>
    <property type="evidence" value="ECO:0007669"/>
    <property type="project" value="UniProtKB-KW"/>
</dbReference>
<dbReference type="PANTHER" id="PTHR38478:SF1">
    <property type="entry name" value="ZINC DEPENDENT METALLOPROTEASE DOMAIN LIPOPROTEIN"/>
    <property type="match status" value="1"/>
</dbReference>